<evidence type="ECO:0000313" key="2">
    <source>
        <dbReference type="Proteomes" id="UP001242368"/>
    </source>
</evidence>
<gene>
    <name evidence="1" type="ORF">QW060_19790</name>
</gene>
<comment type="caution">
    <text evidence="1">The sequence shown here is derived from an EMBL/GenBank/DDBJ whole genome shotgun (WGS) entry which is preliminary data.</text>
</comment>
<evidence type="ECO:0000313" key="1">
    <source>
        <dbReference type="EMBL" id="MDN3709265.1"/>
    </source>
</evidence>
<organism evidence="1 2">
    <name type="scientific">Paenimyroides ceti</name>
    <dbReference type="NCBI Taxonomy" id="395087"/>
    <lineage>
        <taxon>Bacteria</taxon>
        <taxon>Pseudomonadati</taxon>
        <taxon>Bacteroidota</taxon>
        <taxon>Flavobacteriia</taxon>
        <taxon>Flavobacteriales</taxon>
        <taxon>Flavobacteriaceae</taxon>
        <taxon>Paenimyroides</taxon>
    </lineage>
</organism>
<name>A0ABT8CXM5_9FLAO</name>
<sequence>MKKMIPSYGKKLSENLDMANEIRKYNAETLGLIWKEIDTNKYNMKVDQ</sequence>
<protein>
    <submittedName>
        <fullName evidence="1">Uncharacterized protein</fullName>
    </submittedName>
</protein>
<keyword evidence="2" id="KW-1185">Reference proteome</keyword>
<accession>A0ABT8CXM5</accession>
<reference evidence="2" key="1">
    <citation type="journal article" date="2019" name="Int. J. Syst. Evol. Microbiol.">
        <title>The Global Catalogue of Microorganisms (GCM) 10K type strain sequencing project: providing services to taxonomists for standard genome sequencing and annotation.</title>
        <authorList>
            <consortium name="The Broad Institute Genomics Platform"/>
            <consortium name="The Broad Institute Genome Sequencing Center for Infectious Disease"/>
            <person name="Wu L."/>
            <person name="Ma J."/>
        </authorList>
    </citation>
    <scope>NUCLEOTIDE SEQUENCE [LARGE SCALE GENOMIC DNA]</scope>
    <source>
        <strain evidence="2">CECT 7184</strain>
    </source>
</reference>
<dbReference type="EMBL" id="JAUFQU010000027">
    <property type="protein sequence ID" value="MDN3709265.1"/>
    <property type="molecule type" value="Genomic_DNA"/>
</dbReference>
<dbReference type="Proteomes" id="UP001242368">
    <property type="component" value="Unassembled WGS sequence"/>
</dbReference>
<proteinExistence type="predicted"/>